<dbReference type="InterPro" id="IPR013708">
    <property type="entry name" value="Shikimate_DH-bd_N"/>
</dbReference>
<dbReference type="InterPro" id="IPR022893">
    <property type="entry name" value="Shikimate_DH_fam"/>
</dbReference>
<reference key="2">
    <citation type="submission" date="2011-02" db="EMBL/GenBank/DDBJ databases">
        <title>Genome sequence of Microbacterium testaceum StLB037.</title>
        <authorList>
            <person name="Morohoshi T."/>
            <person name="Wang W.Z."/>
            <person name="Someya N."/>
            <person name="Ikeda T."/>
        </authorList>
    </citation>
    <scope>NUCLEOTIDE SEQUENCE</scope>
    <source>
        <strain>StLB037</strain>
    </source>
</reference>
<dbReference type="KEGG" id="mts:MTES_3519"/>
<evidence type="ECO:0000256" key="1">
    <source>
        <dbReference type="ARBA" id="ARBA00004871"/>
    </source>
</evidence>
<dbReference type="HOGENOM" id="CLU_044063_0_0_11"/>
<dbReference type="GO" id="GO:0019632">
    <property type="term" value="P:shikimate metabolic process"/>
    <property type="evidence" value="ECO:0007669"/>
    <property type="project" value="TreeGrafter"/>
</dbReference>
<dbReference type="InterPro" id="IPR036291">
    <property type="entry name" value="NAD(P)-bd_dom_sf"/>
</dbReference>
<protein>
    <submittedName>
        <fullName evidence="4">Shikimate 5-dehydrogenase</fullName>
    </submittedName>
</protein>
<dbReference type="eggNOG" id="COG0169">
    <property type="taxonomic scope" value="Bacteria"/>
</dbReference>
<dbReference type="Gene3D" id="3.40.50.10860">
    <property type="entry name" value="Leucine Dehydrogenase, chain A, domain 1"/>
    <property type="match status" value="1"/>
</dbReference>
<dbReference type="GO" id="GO:0009423">
    <property type="term" value="P:chorismate biosynthetic process"/>
    <property type="evidence" value="ECO:0007669"/>
    <property type="project" value="TreeGrafter"/>
</dbReference>
<dbReference type="Proteomes" id="UP000008975">
    <property type="component" value="Chromosome"/>
</dbReference>
<evidence type="ECO:0000259" key="3">
    <source>
        <dbReference type="Pfam" id="PF08501"/>
    </source>
</evidence>
<dbReference type="GO" id="GO:0050661">
    <property type="term" value="F:NADP binding"/>
    <property type="evidence" value="ECO:0007669"/>
    <property type="project" value="TreeGrafter"/>
</dbReference>
<dbReference type="GO" id="GO:0009073">
    <property type="term" value="P:aromatic amino acid family biosynthetic process"/>
    <property type="evidence" value="ECO:0007669"/>
    <property type="project" value="UniProtKB-KW"/>
</dbReference>
<sequence length="278" mass="29593">MLTATRLAVWGDPIDHSRSPALHTAAYRELGLSWTYGRQRVAEAEFPAHLAELDATWRGLSLTMPLKNAAFRKAVALDDAARRTGAVNTYLLTTEGPRGFNTDVGGLARALREAGVVEPNTARILGAGATATSAVLSLCERGVRHVEVVARRPEAVVPLRELGESIGVEITRGSFNDPHAPLPVDVTIAALPGQVDVGPGIRPFAENGGLLVDVVYGNWPTALAERWRDAGNEAINGLPMLLHQALLQVRIFVGGDPAVPLDREDAVLAAMRTALVGD</sequence>
<dbReference type="SUPFAM" id="SSF51735">
    <property type="entry name" value="NAD(P)-binding Rossmann-fold domains"/>
    <property type="match status" value="1"/>
</dbReference>
<evidence type="ECO:0000256" key="2">
    <source>
        <dbReference type="ARBA" id="ARBA00023141"/>
    </source>
</evidence>
<comment type="pathway">
    <text evidence="1">Metabolic intermediate biosynthesis; chorismate biosynthesis; chorismate from D-erythrose 4-phosphate and phosphoenolpyruvate: step 4/7.</text>
</comment>
<dbReference type="Gene3D" id="3.40.50.720">
    <property type="entry name" value="NAD(P)-binding Rossmann-like Domain"/>
    <property type="match status" value="1"/>
</dbReference>
<reference evidence="4 5" key="1">
    <citation type="journal article" date="2011" name="J. Bacteriol.">
        <title>Genome sequence of Microbacterium testaceum StLB037, an N-acylhomoserine lactone-degrading bacterium isolated from potato leaves.</title>
        <authorList>
            <person name="Morohoshi T."/>
            <person name="Wang W.-Z."/>
            <person name="Someya N."/>
            <person name="Ikeda T."/>
        </authorList>
    </citation>
    <scope>NUCLEOTIDE SEQUENCE [LARGE SCALE GENOMIC DNA]</scope>
    <source>
        <strain evidence="4 5">StLB037</strain>
    </source>
</reference>
<accession>E8NFK1</accession>
<keyword evidence="2" id="KW-0057">Aromatic amino acid biosynthesis</keyword>
<dbReference type="EMBL" id="AP012052">
    <property type="protein sequence ID" value="BAJ76483.1"/>
    <property type="molecule type" value="Genomic_DNA"/>
</dbReference>
<dbReference type="RefSeq" id="WP_013586605.1">
    <property type="nucleotide sequence ID" value="NC_015125.1"/>
</dbReference>
<name>E8NFK1_MICTS</name>
<dbReference type="OrthoDB" id="9776868at2"/>
<gene>
    <name evidence="4" type="ordered locus">MTES_3519</name>
</gene>
<organism evidence="4 5">
    <name type="scientific">Microbacterium testaceum (strain StLB037)</name>
    <dbReference type="NCBI Taxonomy" id="979556"/>
    <lineage>
        <taxon>Bacteria</taxon>
        <taxon>Bacillati</taxon>
        <taxon>Actinomycetota</taxon>
        <taxon>Actinomycetes</taxon>
        <taxon>Micrococcales</taxon>
        <taxon>Microbacteriaceae</taxon>
        <taxon>Microbacterium</taxon>
    </lineage>
</organism>
<evidence type="ECO:0000313" key="5">
    <source>
        <dbReference type="Proteomes" id="UP000008975"/>
    </source>
</evidence>
<dbReference type="GO" id="GO:0004764">
    <property type="term" value="F:shikimate 3-dehydrogenase (NADP+) activity"/>
    <property type="evidence" value="ECO:0007669"/>
    <property type="project" value="InterPro"/>
</dbReference>
<dbReference type="AlphaFoldDB" id="E8NFK1"/>
<dbReference type="STRING" id="979556.MTES_3519"/>
<feature type="domain" description="Shikimate dehydrogenase substrate binding N-terminal" evidence="3">
    <location>
        <begin position="9"/>
        <end position="89"/>
    </location>
</feature>
<dbReference type="Pfam" id="PF08501">
    <property type="entry name" value="Shikimate_dh_N"/>
    <property type="match status" value="1"/>
</dbReference>
<dbReference type="SUPFAM" id="SSF53223">
    <property type="entry name" value="Aminoacid dehydrogenase-like, N-terminal domain"/>
    <property type="match status" value="1"/>
</dbReference>
<dbReference type="InterPro" id="IPR046346">
    <property type="entry name" value="Aminoacid_DH-like_N_sf"/>
</dbReference>
<evidence type="ECO:0000313" key="4">
    <source>
        <dbReference type="EMBL" id="BAJ76483.1"/>
    </source>
</evidence>
<keyword evidence="2" id="KW-0028">Amino-acid biosynthesis</keyword>
<dbReference type="PANTHER" id="PTHR21089:SF1">
    <property type="entry name" value="BIFUNCTIONAL 3-DEHYDROQUINATE DEHYDRATASE_SHIKIMATE DEHYDROGENASE, CHLOROPLASTIC"/>
    <property type="match status" value="1"/>
</dbReference>
<dbReference type="CDD" id="cd01065">
    <property type="entry name" value="NAD_bind_Shikimate_DH"/>
    <property type="match status" value="1"/>
</dbReference>
<proteinExistence type="predicted"/>
<dbReference type="GO" id="GO:0005829">
    <property type="term" value="C:cytosol"/>
    <property type="evidence" value="ECO:0007669"/>
    <property type="project" value="TreeGrafter"/>
</dbReference>
<dbReference type="PANTHER" id="PTHR21089">
    <property type="entry name" value="SHIKIMATE DEHYDROGENASE"/>
    <property type="match status" value="1"/>
</dbReference>